<gene>
    <name evidence="8" type="ORF">ENS64_00180</name>
</gene>
<dbReference type="PIRSF" id="PIRSF004669">
    <property type="entry name" value="FliQ"/>
    <property type="match status" value="1"/>
</dbReference>
<accession>A0A7C4QL66</accession>
<dbReference type="GO" id="GO:0009306">
    <property type="term" value="P:protein secretion"/>
    <property type="evidence" value="ECO:0007669"/>
    <property type="project" value="InterPro"/>
</dbReference>
<dbReference type="EMBL" id="DSVQ01000001">
    <property type="protein sequence ID" value="HGT37680.1"/>
    <property type="molecule type" value="Genomic_DNA"/>
</dbReference>
<keyword evidence="4 7" id="KW-0812">Transmembrane</keyword>
<dbReference type="InterPro" id="IPR002191">
    <property type="entry name" value="Bac_export_3"/>
</dbReference>
<keyword evidence="8" id="KW-0966">Cell projection</keyword>
<comment type="subcellular location">
    <subcellularLocation>
        <location evidence="1">Cell membrane</location>
        <topology evidence="1">Multi-pass membrane protein</topology>
    </subcellularLocation>
</comment>
<dbReference type="PRINTS" id="PR00952">
    <property type="entry name" value="TYPE3IMQPROT"/>
</dbReference>
<keyword evidence="5 7" id="KW-1133">Transmembrane helix</keyword>
<dbReference type="GO" id="GO:0005886">
    <property type="term" value="C:plasma membrane"/>
    <property type="evidence" value="ECO:0007669"/>
    <property type="project" value="UniProtKB-SubCell"/>
</dbReference>
<keyword evidence="3" id="KW-1003">Cell membrane</keyword>
<proteinExistence type="inferred from homology"/>
<dbReference type="PANTHER" id="PTHR34040:SF2">
    <property type="entry name" value="FLAGELLAR BIOSYNTHETIC PROTEIN FLIQ"/>
    <property type="match status" value="1"/>
</dbReference>
<dbReference type="PANTHER" id="PTHR34040">
    <property type="entry name" value="FLAGELLAR BIOSYNTHETIC PROTEIN FLIQ"/>
    <property type="match status" value="1"/>
</dbReference>
<evidence type="ECO:0000256" key="1">
    <source>
        <dbReference type="ARBA" id="ARBA00004651"/>
    </source>
</evidence>
<keyword evidence="8" id="KW-0969">Cilium</keyword>
<name>A0A7C4QL66_9PLAN</name>
<evidence type="ECO:0000256" key="3">
    <source>
        <dbReference type="ARBA" id="ARBA00022475"/>
    </source>
</evidence>
<feature type="transmembrane region" description="Helical" evidence="7">
    <location>
        <begin position="12"/>
        <end position="35"/>
    </location>
</feature>
<comment type="caution">
    <text evidence="8">The sequence shown here is derived from an EMBL/GenBank/DDBJ whole genome shotgun (WGS) entry which is preliminary data.</text>
</comment>
<protein>
    <submittedName>
        <fullName evidence="8">Flagellar biosynthetic protein FliQ</fullName>
    </submittedName>
</protein>
<keyword evidence="8" id="KW-0282">Flagellum</keyword>
<sequence>MSTTTAIELSQQAVLTAFLLCLPTLAAALVVGLLVSIGQAVTQLQDQTLSFLPKLAAMVLVMLYTLPWTLHWLIEYATHVIRSIPTAM</sequence>
<reference evidence="8" key="1">
    <citation type="journal article" date="2020" name="mSystems">
        <title>Genome- and Community-Level Interaction Insights into Carbon Utilization and Element Cycling Functions of Hydrothermarchaeota in Hydrothermal Sediment.</title>
        <authorList>
            <person name="Zhou Z."/>
            <person name="Liu Y."/>
            <person name="Xu W."/>
            <person name="Pan J."/>
            <person name="Luo Z.H."/>
            <person name="Li M."/>
        </authorList>
    </citation>
    <scope>NUCLEOTIDE SEQUENCE [LARGE SCALE GENOMIC DNA]</scope>
    <source>
        <strain evidence="8">SpSt-508</strain>
    </source>
</reference>
<comment type="similarity">
    <text evidence="2">Belongs to the FliQ/MopD/SpaQ family.</text>
</comment>
<feature type="transmembrane region" description="Helical" evidence="7">
    <location>
        <begin position="55"/>
        <end position="74"/>
    </location>
</feature>
<dbReference type="Pfam" id="PF01313">
    <property type="entry name" value="Bac_export_3"/>
    <property type="match status" value="1"/>
</dbReference>
<evidence type="ECO:0000256" key="4">
    <source>
        <dbReference type="ARBA" id="ARBA00022692"/>
    </source>
</evidence>
<evidence type="ECO:0000256" key="7">
    <source>
        <dbReference type="SAM" id="Phobius"/>
    </source>
</evidence>
<organism evidence="8">
    <name type="scientific">Schlesneria paludicola</name>
    <dbReference type="NCBI Taxonomy" id="360056"/>
    <lineage>
        <taxon>Bacteria</taxon>
        <taxon>Pseudomonadati</taxon>
        <taxon>Planctomycetota</taxon>
        <taxon>Planctomycetia</taxon>
        <taxon>Planctomycetales</taxon>
        <taxon>Planctomycetaceae</taxon>
        <taxon>Schlesneria</taxon>
    </lineage>
</organism>
<keyword evidence="6 7" id="KW-0472">Membrane</keyword>
<evidence type="ECO:0000256" key="2">
    <source>
        <dbReference type="ARBA" id="ARBA00006156"/>
    </source>
</evidence>
<evidence type="ECO:0000256" key="6">
    <source>
        <dbReference type="ARBA" id="ARBA00023136"/>
    </source>
</evidence>
<evidence type="ECO:0000256" key="5">
    <source>
        <dbReference type="ARBA" id="ARBA00022989"/>
    </source>
</evidence>
<dbReference type="AlphaFoldDB" id="A0A7C4QL66"/>
<evidence type="ECO:0000313" key="8">
    <source>
        <dbReference type="EMBL" id="HGT37680.1"/>
    </source>
</evidence>